<evidence type="ECO:0000256" key="2">
    <source>
        <dbReference type="ARBA" id="ARBA00010690"/>
    </source>
</evidence>
<evidence type="ECO:0000256" key="12">
    <source>
        <dbReference type="RuleBase" id="RU364091"/>
    </source>
</evidence>
<dbReference type="PRINTS" id="PR00950">
    <property type="entry name" value="TYPE3IMSPROT"/>
</dbReference>
<dbReference type="PANTHER" id="PTHR30531">
    <property type="entry name" value="FLAGELLAR BIOSYNTHETIC PROTEIN FLHB"/>
    <property type="match status" value="1"/>
</dbReference>
<comment type="function">
    <text evidence="12">Required for formation of the rod structure in the basal body of the flagellar apparatus. Together with FliI and FliH, may constitute the export apparatus of flagellin.</text>
</comment>
<keyword evidence="5 12" id="KW-1003">Cell membrane</keyword>
<evidence type="ECO:0000256" key="9">
    <source>
        <dbReference type="ARBA" id="ARBA00022989"/>
    </source>
</evidence>
<proteinExistence type="inferred from homology"/>
<name>A0A660LHB7_9ACTN</name>
<dbReference type="GO" id="GO:0009306">
    <property type="term" value="P:protein secretion"/>
    <property type="evidence" value="ECO:0007669"/>
    <property type="project" value="InterPro"/>
</dbReference>
<evidence type="ECO:0000256" key="7">
    <source>
        <dbReference type="ARBA" id="ARBA00022795"/>
    </source>
</evidence>
<evidence type="ECO:0000256" key="13">
    <source>
        <dbReference type="SAM" id="MobiDB-lite"/>
    </source>
</evidence>
<dbReference type="EMBL" id="RBIL01000001">
    <property type="protein sequence ID" value="RKQ92374.1"/>
    <property type="molecule type" value="Genomic_DNA"/>
</dbReference>
<keyword evidence="10 12" id="KW-0472">Membrane</keyword>
<comment type="similarity">
    <text evidence="2 12">Belongs to the type III secretion exporter family.</text>
</comment>
<keyword evidence="14" id="KW-0969">Cilium</keyword>
<accession>A0A660LHB7</accession>
<evidence type="ECO:0000256" key="5">
    <source>
        <dbReference type="ARBA" id="ARBA00022475"/>
    </source>
</evidence>
<comment type="subcellular location">
    <subcellularLocation>
        <location evidence="1">Cell membrane</location>
        <topology evidence="1">Multi-pass membrane protein</topology>
    </subcellularLocation>
</comment>
<gene>
    <name evidence="12" type="primary">flhB</name>
    <name evidence="14" type="ORF">C8N24_2220</name>
</gene>
<evidence type="ECO:0000313" key="15">
    <source>
        <dbReference type="Proteomes" id="UP000278962"/>
    </source>
</evidence>
<keyword evidence="14" id="KW-0282">Flagellum</keyword>
<keyword evidence="14" id="KW-0966">Cell projection</keyword>
<keyword evidence="15" id="KW-1185">Reference proteome</keyword>
<dbReference type="SUPFAM" id="SSF160544">
    <property type="entry name" value="EscU C-terminal domain-like"/>
    <property type="match status" value="1"/>
</dbReference>
<dbReference type="RefSeq" id="WP_121250075.1">
    <property type="nucleotide sequence ID" value="NZ_RBIL01000001.1"/>
</dbReference>
<dbReference type="Gene3D" id="3.40.1690.10">
    <property type="entry name" value="secretion proteins EscU"/>
    <property type="match status" value="1"/>
</dbReference>
<evidence type="ECO:0000256" key="8">
    <source>
        <dbReference type="ARBA" id="ARBA00022927"/>
    </source>
</evidence>
<evidence type="ECO:0000256" key="1">
    <source>
        <dbReference type="ARBA" id="ARBA00004651"/>
    </source>
</evidence>
<dbReference type="OrthoDB" id="9807950at2"/>
<dbReference type="GO" id="GO:0044780">
    <property type="term" value="P:bacterial-type flagellum assembly"/>
    <property type="evidence" value="ECO:0007669"/>
    <property type="project" value="InterPro"/>
</dbReference>
<keyword evidence="9 12" id="KW-1133">Transmembrane helix</keyword>
<feature type="region of interest" description="Disordered" evidence="13">
    <location>
        <begin position="1"/>
        <end position="21"/>
    </location>
</feature>
<dbReference type="InterPro" id="IPR029025">
    <property type="entry name" value="T3SS_substrate_exporter_C"/>
</dbReference>
<dbReference type="GO" id="GO:0005886">
    <property type="term" value="C:plasma membrane"/>
    <property type="evidence" value="ECO:0007669"/>
    <property type="project" value="UniProtKB-SubCell"/>
</dbReference>
<keyword evidence="6 12" id="KW-0812">Transmembrane</keyword>
<organism evidence="14 15">
    <name type="scientific">Solirubrobacter pauli</name>
    <dbReference type="NCBI Taxonomy" id="166793"/>
    <lineage>
        <taxon>Bacteria</taxon>
        <taxon>Bacillati</taxon>
        <taxon>Actinomycetota</taxon>
        <taxon>Thermoleophilia</taxon>
        <taxon>Solirubrobacterales</taxon>
        <taxon>Solirubrobacteraceae</taxon>
        <taxon>Solirubrobacter</taxon>
    </lineage>
</organism>
<evidence type="ECO:0000256" key="11">
    <source>
        <dbReference type="ARBA" id="ARBA00023225"/>
    </source>
</evidence>
<reference evidence="14 15" key="1">
    <citation type="submission" date="2018-10" db="EMBL/GenBank/DDBJ databases">
        <title>Genomic Encyclopedia of Archaeal and Bacterial Type Strains, Phase II (KMG-II): from individual species to whole genera.</title>
        <authorList>
            <person name="Goeker M."/>
        </authorList>
    </citation>
    <scope>NUCLEOTIDE SEQUENCE [LARGE SCALE GENOMIC DNA]</scope>
    <source>
        <strain evidence="14 15">DSM 14954</strain>
    </source>
</reference>
<dbReference type="Proteomes" id="UP000278962">
    <property type="component" value="Unassembled WGS sequence"/>
</dbReference>
<dbReference type="InterPro" id="IPR006135">
    <property type="entry name" value="T3SS_substrate_exporter"/>
</dbReference>
<keyword evidence="7 12" id="KW-1005">Bacterial flagellum biogenesis</keyword>
<feature type="compositionally biased region" description="Basic and acidic residues" evidence="13">
    <location>
        <begin position="1"/>
        <end position="19"/>
    </location>
</feature>
<evidence type="ECO:0000256" key="3">
    <source>
        <dbReference type="ARBA" id="ARBA00021622"/>
    </source>
</evidence>
<dbReference type="PANTHER" id="PTHR30531:SF12">
    <property type="entry name" value="FLAGELLAR BIOSYNTHETIC PROTEIN FLHB"/>
    <property type="match status" value="1"/>
</dbReference>
<evidence type="ECO:0000313" key="14">
    <source>
        <dbReference type="EMBL" id="RKQ92374.1"/>
    </source>
</evidence>
<dbReference type="InterPro" id="IPR006136">
    <property type="entry name" value="FlhB"/>
</dbReference>
<evidence type="ECO:0000256" key="10">
    <source>
        <dbReference type="ARBA" id="ARBA00023136"/>
    </source>
</evidence>
<comment type="caution">
    <text evidence="12">Lacks conserved residue(s) required for the propagation of feature annotation.</text>
</comment>
<comment type="caution">
    <text evidence="14">The sequence shown here is derived from an EMBL/GenBank/DDBJ whole genome shotgun (WGS) entry which is preliminary data.</text>
</comment>
<protein>
    <recommendedName>
        <fullName evidence="3 12">Flagellar biosynthetic protein FlhB</fullName>
    </recommendedName>
</protein>
<evidence type="ECO:0000256" key="4">
    <source>
        <dbReference type="ARBA" id="ARBA00022448"/>
    </source>
</evidence>
<keyword evidence="4 12" id="KW-0813">Transport</keyword>
<feature type="transmembrane region" description="Helical" evidence="12">
    <location>
        <begin position="86"/>
        <end position="111"/>
    </location>
</feature>
<dbReference type="NCBIfam" id="TIGR00328">
    <property type="entry name" value="flhB"/>
    <property type="match status" value="1"/>
</dbReference>
<evidence type="ECO:0000256" key="6">
    <source>
        <dbReference type="ARBA" id="ARBA00022692"/>
    </source>
</evidence>
<dbReference type="AlphaFoldDB" id="A0A660LHB7"/>
<keyword evidence="11 12" id="KW-1006">Bacterial flagellum protein export</keyword>
<sequence>MANDKTEKATPKKREDARKKGQVARSVDINGAAVLLASILALNAFGPKIMEQCKLAMVQVIDLMKTPQVVDQKGIGTLFMLVGQHVALAAAPIMLICLVAGFVASAAQVGLKPMPGAIKPEFKKLNPASGFKNLFNPQHFAVETFKNVAKTVAVGAITALAVFPKLDEFAALVGTPPADIIPEIAHLVMMIATRAAMAYLALAALDFAWQKHKHEKSLKMDKEEIKQEFKQQELPAEIKSQQRRRAMEMSRSRMMEAVPSADVIVTNPSHYAVALKYESGTSAPIVVAKGVDIIAAKIREAAKDAGVMIVPDPPLARTLYANVDVGRQIPEDLFHAVAQLLAYVYRVAGLRSAA</sequence>
<keyword evidence="8 12" id="KW-0653">Protein transport</keyword>
<dbReference type="Pfam" id="PF01312">
    <property type="entry name" value="Bac_export_2"/>
    <property type="match status" value="1"/>
</dbReference>